<protein>
    <submittedName>
        <fullName evidence="1">Uncharacterized protein</fullName>
    </submittedName>
</protein>
<name>A0A383DVD3_9ZZZZ</name>
<dbReference type="EMBL" id="UINC01220536">
    <property type="protein sequence ID" value="SVE48496.1"/>
    <property type="molecule type" value="Genomic_DNA"/>
</dbReference>
<proteinExistence type="predicted"/>
<organism evidence="1">
    <name type="scientific">marine metagenome</name>
    <dbReference type="NCBI Taxonomy" id="408172"/>
    <lineage>
        <taxon>unclassified sequences</taxon>
        <taxon>metagenomes</taxon>
        <taxon>ecological metagenomes</taxon>
    </lineage>
</organism>
<accession>A0A383DVD3</accession>
<evidence type="ECO:0000313" key="1">
    <source>
        <dbReference type="EMBL" id="SVE48496.1"/>
    </source>
</evidence>
<dbReference type="AlphaFoldDB" id="A0A383DVD3"/>
<gene>
    <name evidence="1" type="ORF">METZ01_LOCUS501350</name>
</gene>
<reference evidence="1" key="1">
    <citation type="submission" date="2018-05" db="EMBL/GenBank/DDBJ databases">
        <authorList>
            <person name="Lanie J.A."/>
            <person name="Ng W.-L."/>
            <person name="Kazmierczak K.M."/>
            <person name="Andrzejewski T.M."/>
            <person name="Davidsen T.M."/>
            <person name="Wayne K.J."/>
            <person name="Tettelin H."/>
            <person name="Glass J.I."/>
            <person name="Rusch D."/>
            <person name="Podicherti R."/>
            <person name="Tsui H.-C.T."/>
            <person name="Winkler M.E."/>
        </authorList>
    </citation>
    <scope>NUCLEOTIDE SEQUENCE</scope>
</reference>
<sequence>MPRLWAQTVTFDSVSVGDQLPILVKLGTEDGICSAGALLKPGTETESSAPVDDAQPPAPDLSAYLLELLGKGFPIENIQAEASSLKIESLQPINVGDTISLTGSVVDKRE</sequence>
<feature type="non-terminal residue" evidence="1">
    <location>
        <position position="110"/>
    </location>
</feature>